<dbReference type="Pfam" id="PF00440">
    <property type="entry name" value="TetR_N"/>
    <property type="match status" value="1"/>
</dbReference>
<dbReference type="InterPro" id="IPR009057">
    <property type="entry name" value="Homeodomain-like_sf"/>
</dbReference>
<dbReference type="Gene3D" id="1.10.357.10">
    <property type="entry name" value="Tetracycline Repressor, domain 2"/>
    <property type="match status" value="1"/>
</dbReference>
<protein>
    <submittedName>
        <fullName evidence="6">TetR/AcrR family transcriptional regulator</fullName>
    </submittedName>
</protein>
<dbReference type="PANTHER" id="PTHR47506">
    <property type="entry name" value="TRANSCRIPTIONAL REGULATORY PROTEIN"/>
    <property type="match status" value="1"/>
</dbReference>
<gene>
    <name evidence="6" type="ORF">DXX93_10615</name>
</gene>
<feature type="domain" description="HTH tetR-type" evidence="5">
    <location>
        <begin position="2"/>
        <end position="62"/>
    </location>
</feature>
<dbReference type="SUPFAM" id="SSF46689">
    <property type="entry name" value="Homeodomain-like"/>
    <property type="match status" value="1"/>
</dbReference>
<evidence type="ECO:0000313" key="6">
    <source>
        <dbReference type="EMBL" id="REL26979.1"/>
    </source>
</evidence>
<proteinExistence type="predicted"/>
<reference evidence="6 7" key="1">
    <citation type="submission" date="2018-08" db="EMBL/GenBank/DDBJ databases">
        <title>Thalassotalea euphylliae genome.</title>
        <authorList>
            <person name="Summers S."/>
            <person name="Rice S.A."/>
            <person name="Freckelton M.L."/>
            <person name="Nedved B.T."/>
            <person name="Hadfield M.G."/>
        </authorList>
    </citation>
    <scope>NUCLEOTIDE SEQUENCE [LARGE SCALE GENOMIC DNA]</scope>
    <source>
        <strain evidence="6 7">H1</strain>
    </source>
</reference>
<evidence type="ECO:0000256" key="4">
    <source>
        <dbReference type="PROSITE-ProRule" id="PRU00335"/>
    </source>
</evidence>
<dbReference type="InterPro" id="IPR036271">
    <property type="entry name" value="Tet_transcr_reg_TetR-rel_C_sf"/>
</dbReference>
<evidence type="ECO:0000259" key="5">
    <source>
        <dbReference type="PROSITE" id="PS50977"/>
    </source>
</evidence>
<evidence type="ECO:0000256" key="2">
    <source>
        <dbReference type="ARBA" id="ARBA00023125"/>
    </source>
</evidence>
<dbReference type="AlphaFoldDB" id="A0A3E0TR00"/>
<dbReference type="EMBL" id="QUOU01000001">
    <property type="protein sequence ID" value="REL26979.1"/>
    <property type="molecule type" value="Genomic_DNA"/>
</dbReference>
<dbReference type="PROSITE" id="PS50977">
    <property type="entry name" value="HTH_TETR_2"/>
    <property type="match status" value="1"/>
</dbReference>
<dbReference type="OrthoDB" id="116240at2"/>
<evidence type="ECO:0000256" key="3">
    <source>
        <dbReference type="ARBA" id="ARBA00023163"/>
    </source>
</evidence>
<keyword evidence="2 4" id="KW-0238">DNA-binding</keyword>
<dbReference type="Proteomes" id="UP000256478">
    <property type="component" value="Unassembled WGS sequence"/>
</dbReference>
<keyword evidence="3" id="KW-0804">Transcription</keyword>
<dbReference type="GO" id="GO:0003677">
    <property type="term" value="F:DNA binding"/>
    <property type="evidence" value="ECO:0007669"/>
    <property type="project" value="UniProtKB-UniRule"/>
</dbReference>
<keyword evidence="1" id="KW-0805">Transcription regulation</keyword>
<dbReference type="RefSeq" id="WP_116008080.1">
    <property type="nucleotide sequence ID" value="NZ_QUOU01000001.1"/>
</dbReference>
<sequence>MNEKRQHLLETALQLFYHYGVQAVGINEILKTSGIAKKTLYHHFPSKDELVIAALSMRDERYCAWFEGLLVGSASNDELAERIFNGLSQWFNDEVGSLDKFRGCFFINTSAEYSDASCPISIRCKEHKQRIKAIIARHLVEPDETYLEFLCTLKEGAIVLAYVCQDKQAAEKAYATVRKFISK</sequence>
<dbReference type="SUPFAM" id="SSF48498">
    <property type="entry name" value="Tetracyclin repressor-like, C-terminal domain"/>
    <property type="match status" value="1"/>
</dbReference>
<organism evidence="6 7">
    <name type="scientific">Thalassotalea euphylliae</name>
    <dbReference type="NCBI Taxonomy" id="1655234"/>
    <lineage>
        <taxon>Bacteria</taxon>
        <taxon>Pseudomonadati</taxon>
        <taxon>Pseudomonadota</taxon>
        <taxon>Gammaproteobacteria</taxon>
        <taxon>Alteromonadales</taxon>
        <taxon>Colwelliaceae</taxon>
        <taxon>Thalassotalea</taxon>
    </lineage>
</organism>
<dbReference type="PANTHER" id="PTHR47506:SF1">
    <property type="entry name" value="HTH-TYPE TRANSCRIPTIONAL REGULATOR YJDC"/>
    <property type="match status" value="1"/>
</dbReference>
<accession>A0A3E0TR00</accession>
<comment type="caution">
    <text evidence="6">The sequence shown here is derived from an EMBL/GenBank/DDBJ whole genome shotgun (WGS) entry which is preliminary data.</text>
</comment>
<feature type="DNA-binding region" description="H-T-H motif" evidence="4">
    <location>
        <begin position="25"/>
        <end position="44"/>
    </location>
</feature>
<name>A0A3E0TR00_9GAMM</name>
<evidence type="ECO:0000313" key="7">
    <source>
        <dbReference type="Proteomes" id="UP000256478"/>
    </source>
</evidence>
<dbReference type="PRINTS" id="PR00455">
    <property type="entry name" value="HTHTETR"/>
</dbReference>
<evidence type="ECO:0000256" key="1">
    <source>
        <dbReference type="ARBA" id="ARBA00023015"/>
    </source>
</evidence>
<dbReference type="InterPro" id="IPR001647">
    <property type="entry name" value="HTH_TetR"/>
</dbReference>